<dbReference type="SMART" id="SM00541">
    <property type="entry name" value="FYRN"/>
    <property type="match status" value="1"/>
</dbReference>
<dbReference type="PROSITE" id="PS51184">
    <property type="entry name" value="JMJC"/>
    <property type="match status" value="1"/>
</dbReference>
<comment type="caution">
    <text evidence="8">The sequence shown here is derived from an EMBL/GenBank/DDBJ whole genome shotgun (WGS) entry which is preliminary data.</text>
</comment>
<dbReference type="GO" id="GO:0010468">
    <property type="term" value="P:regulation of gene expression"/>
    <property type="evidence" value="ECO:0007669"/>
    <property type="project" value="TreeGrafter"/>
</dbReference>
<protein>
    <submittedName>
        <fullName evidence="8">Uncharacterized protein</fullName>
    </submittedName>
</protein>
<dbReference type="Gene3D" id="3.30.160.360">
    <property type="match status" value="1"/>
</dbReference>
<name>A0AA41UWC2_PAPNU</name>
<gene>
    <name evidence="8" type="ORF">MKW94_011186</name>
</gene>
<dbReference type="GO" id="GO:0034647">
    <property type="term" value="F:histone H3K4me/H3K4me2/H3K4me3 demethylase activity"/>
    <property type="evidence" value="ECO:0007669"/>
    <property type="project" value="TreeGrafter"/>
</dbReference>
<dbReference type="InterPro" id="IPR003347">
    <property type="entry name" value="JmjC_dom"/>
</dbReference>
<dbReference type="Pfam" id="PF02373">
    <property type="entry name" value="JmjC"/>
    <property type="match status" value="1"/>
</dbReference>
<dbReference type="AlphaFoldDB" id="A0AA41UWC2"/>
<dbReference type="Pfam" id="PF02375">
    <property type="entry name" value="JmjN"/>
    <property type="match status" value="1"/>
</dbReference>
<dbReference type="SMART" id="SM00558">
    <property type="entry name" value="JmjC"/>
    <property type="match status" value="1"/>
</dbReference>
<evidence type="ECO:0000256" key="1">
    <source>
        <dbReference type="ARBA" id="ARBA00004123"/>
    </source>
</evidence>
<accession>A0AA41UWC2</accession>
<dbReference type="SMART" id="SM00545">
    <property type="entry name" value="JmjN"/>
    <property type="match status" value="1"/>
</dbReference>
<evidence type="ECO:0000256" key="3">
    <source>
        <dbReference type="ARBA" id="ARBA00023004"/>
    </source>
</evidence>
<feature type="region of interest" description="Disordered" evidence="5">
    <location>
        <begin position="195"/>
        <end position="247"/>
    </location>
</feature>
<dbReference type="PANTHER" id="PTHR10694">
    <property type="entry name" value="LYSINE-SPECIFIC DEMETHYLASE"/>
    <property type="match status" value="1"/>
</dbReference>
<dbReference type="Proteomes" id="UP001177140">
    <property type="component" value="Unassembled WGS sequence"/>
</dbReference>
<evidence type="ECO:0000313" key="8">
    <source>
        <dbReference type="EMBL" id="MCL7023014.1"/>
    </source>
</evidence>
<dbReference type="PROSITE" id="PS51542">
    <property type="entry name" value="FYRN"/>
    <property type="match status" value="1"/>
</dbReference>
<proteinExistence type="predicted"/>
<dbReference type="GO" id="GO:0005634">
    <property type="term" value="C:nucleus"/>
    <property type="evidence" value="ECO:0007669"/>
    <property type="project" value="UniProtKB-SubCell"/>
</dbReference>
<evidence type="ECO:0000256" key="4">
    <source>
        <dbReference type="ARBA" id="ARBA00023242"/>
    </source>
</evidence>
<dbReference type="Pfam" id="PF05965">
    <property type="entry name" value="FYRC"/>
    <property type="match status" value="1"/>
</dbReference>
<keyword evidence="9" id="KW-1185">Reference proteome</keyword>
<dbReference type="InterPro" id="IPR003888">
    <property type="entry name" value="FYrich_N"/>
</dbReference>
<evidence type="ECO:0000313" key="9">
    <source>
        <dbReference type="Proteomes" id="UP001177140"/>
    </source>
</evidence>
<dbReference type="PROSITE" id="PS51543">
    <property type="entry name" value="FYRC"/>
    <property type="match status" value="1"/>
</dbReference>
<evidence type="ECO:0000259" key="6">
    <source>
        <dbReference type="PROSITE" id="PS51183"/>
    </source>
</evidence>
<evidence type="ECO:0000256" key="5">
    <source>
        <dbReference type="SAM" id="MobiDB-lite"/>
    </source>
</evidence>
<keyword evidence="3" id="KW-0408">Iron</keyword>
<feature type="domain" description="JmjN" evidence="6">
    <location>
        <begin position="134"/>
        <end position="175"/>
    </location>
</feature>
<dbReference type="GO" id="GO:0000785">
    <property type="term" value="C:chromatin"/>
    <property type="evidence" value="ECO:0007669"/>
    <property type="project" value="TreeGrafter"/>
</dbReference>
<evidence type="ECO:0000259" key="7">
    <source>
        <dbReference type="PROSITE" id="PS51184"/>
    </source>
</evidence>
<dbReference type="InterPro" id="IPR003349">
    <property type="entry name" value="JmjN"/>
</dbReference>
<dbReference type="SMART" id="SM00542">
    <property type="entry name" value="FYRC"/>
    <property type="match status" value="1"/>
</dbReference>
<feature type="compositionally biased region" description="Basic residues" evidence="5">
    <location>
        <begin position="207"/>
        <end position="232"/>
    </location>
</feature>
<organism evidence="8 9">
    <name type="scientific">Papaver nudicaule</name>
    <name type="common">Iceland poppy</name>
    <dbReference type="NCBI Taxonomy" id="74823"/>
    <lineage>
        <taxon>Eukaryota</taxon>
        <taxon>Viridiplantae</taxon>
        <taxon>Streptophyta</taxon>
        <taxon>Embryophyta</taxon>
        <taxon>Tracheophyta</taxon>
        <taxon>Spermatophyta</taxon>
        <taxon>Magnoliopsida</taxon>
        <taxon>Ranunculales</taxon>
        <taxon>Papaveraceae</taxon>
        <taxon>Papaveroideae</taxon>
        <taxon>Papaver</taxon>
    </lineage>
</organism>
<keyword evidence="4" id="KW-0539">Nucleus</keyword>
<feature type="compositionally biased region" description="Basic and acidic residues" evidence="5">
    <location>
        <begin position="86"/>
        <end position="101"/>
    </location>
</feature>
<dbReference type="EMBL" id="JAJJMA010017643">
    <property type="protein sequence ID" value="MCL7023014.1"/>
    <property type="molecule type" value="Genomic_DNA"/>
</dbReference>
<dbReference type="Gene3D" id="2.60.120.650">
    <property type="entry name" value="Cupin"/>
    <property type="match status" value="1"/>
</dbReference>
<feature type="compositionally biased region" description="Polar residues" evidence="5">
    <location>
        <begin position="103"/>
        <end position="112"/>
    </location>
</feature>
<feature type="domain" description="JmjC" evidence="7">
    <location>
        <begin position="349"/>
        <end position="515"/>
    </location>
</feature>
<dbReference type="Pfam" id="PF05964">
    <property type="entry name" value="FYRN"/>
    <property type="match status" value="1"/>
</dbReference>
<dbReference type="InterPro" id="IPR004198">
    <property type="entry name" value="Znf_C5HC2"/>
</dbReference>
<dbReference type="PANTHER" id="PTHR10694:SF105">
    <property type="entry name" value="LYSINE-SPECIFIC DEMETHYLASE JMJ14"/>
    <property type="match status" value="1"/>
</dbReference>
<reference evidence="8" key="1">
    <citation type="submission" date="2022-03" db="EMBL/GenBank/DDBJ databases">
        <title>A functionally conserved STORR gene fusion in Papaver species that diverged 16.8 million years ago.</title>
        <authorList>
            <person name="Catania T."/>
        </authorList>
    </citation>
    <scope>NUCLEOTIDE SEQUENCE</scope>
    <source>
        <strain evidence="8">S-191538</strain>
    </source>
</reference>
<keyword evidence="2" id="KW-0560">Oxidoreductase</keyword>
<dbReference type="InterPro" id="IPR003889">
    <property type="entry name" value="FYrich_C"/>
</dbReference>
<evidence type="ECO:0000256" key="2">
    <source>
        <dbReference type="ARBA" id="ARBA00023002"/>
    </source>
</evidence>
<feature type="compositionally biased region" description="Basic residues" evidence="5">
    <location>
        <begin position="67"/>
        <end position="77"/>
    </location>
</feature>
<feature type="region of interest" description="Disordered" evidence="5">
    <location>
        <begin position="66"/>
        <end position="112"/>
    </location>
</feature>
<comment type="subcellular location">
    <subcellularLocation>
        <location evidence="1">Nucleus</location>
    </subcellularLocation>
</comment>
<dbReference type="Pfam" id="PF02928">
    <property type="entry name" value="zf-C5HC2"/>
    <property type="match status" value="1"/>
</dbReference>
<dbReference type="SUPFAM" id="SSF51197">
    <property type="entry name" value="Clavaminate synthase-like"/>
    <property type="match status" value="1"/>
</dbReference>
<sequence length="1135" mass="127153">MAAECVQPILEEPTTSLTYGSSPSEMTTAIKSELASTAVLSGSHVMAAIINHQPLKLDVYNISGEKKKVKRSRKRRNNICPGEESDGGKSVEDGNTRHDPENDGTSECSGSQESLKISARWNPNGACRPMIGEAPVFYPNDEEFGDTISYIAKIREKAEPYGICRIVPPPSWQPPCPLREKCIWEQAKFGTRIQQVDKLQNREPVSKKSRNRSHRKRKKRRRLRMGLSRRRPKTESSESNDCAASDTDEKFGFQTGADFSLSSFEEYANDFKEKYFATKYTENNINFSGDNLNRCSVPSVEEIEGEYWRIVEKPTDEVEVLYGADLETGVFGSGFPKLSSLITDNDTDQYMLSGWNLNNFPRLPGSVLCFEGEDISGVVVPWLYIGMCFSSFCWHVEDHHLYSLNYLHMGEPKIWYGVPGTHASELEDAMRKHLPDLFAEQPDLLHELVTQLSPSVLKSEGVPVYRVVQRSGEFVLTFPKAYHSGFNCGFNCAEAVNVAPVDWLPHGQSAVELYSDQCRKTSISHDKLLLGAGKEAVCALQELLILEKETPKNYSWKSVCGKDGILTAAIKTRVQMEQERRDDLPIISRTRRMESDFDMTKERECFSCFYDLHLSAAGCKCSSDRFSCLKHAKQLCSCEPGRRFFIFRYDMDELNTLVKALEGNLESLRRWVSEDTNADVQKLDPESGISRLECTNRTEKQSCVKPREEIPNMNEPCKSDSCSKDVIHSEDKGDVKGMGLDRCFDLNFQSVSDDCGSKGLETHDVCISRASTISMADSYTSSIKKEKVHHCSDGAEQIRGQLIGEKLSSNCDSAASHFNQSAPCAIDEMHPCTSSGPKLFGVDLVRISHPCFPLSSTSTGRAENSRSSSSIEVCPTDQICVAQKLNLHVEPLNHGTVVSGKQWSNNLIKFPKGFKSRVSYFSVVDPTKMCSYVSEVVDAGLLGPLFKVTVEDHPDMVFTNVSAHKCWEMVVEKLNKEIRDYRSSGRPGASTLLQDPRSINGLEMFGFFSPEIVKVIEGVDASCGLENQQFRSNEKSLDNIHSALDMVQQNAGSTYTHTKSLKNNLNEDLPTQPHKKLKTEVDPSVDELHSVLKELLQKADSDQLTKIRMLFSNSLSTTDWRSTFKSAMDEIENKL</sequence>
<dbReference type="PROSITE" id="PS51183">
    <property type="entry name" value="JMJN"/>
    <property type="match status" value="1"/>
</dbReference>